<dbReference type="EMBL" id="KZ819361">
    <property type="protein sequence ID" value="PWN44466.1"/>
    <property type="molecule type" value="Genomic_DNA"/>
</dbReference>
<dbReference type="RefSeq" id="XP_025371626.1">
    <property type="nucleotide sequence ID" value="XM_025510962.1"/>
</dbReference>
<dbReference type="GeneID" id="37032832"/>
<evidence type="ECO:0000313" key="2">
    <source>
        <dbReference type="Proteomes" id="UP000245783"/>
    </source>
</evidence>
<evidence type="ECO:0000313" key="1">
    <source>
        <dbReference type="EMBL" id="PWN44466.1"/>
    </source>
</evidence>
<sequence>MTDSLYWYRLSDRRCTTVSYRRRESLCQVGRFGFERKGMPRPKSGLGRLLKEWEEPVARRSSHRAIDDCGWLPLKQRNEFCLARWPSERKGTRHCHHRQSRERYIQIKATLSVRGPQHHGWRRISRSDDLNQADLGCRAQEWRAMDCWTLNARHSIVHW</sequence>
<reference evidence="1 2" key="1">
    <citation type="journal article" date="2018" name="Mol. Biol. Evol.">
        <title>Broad Genomic Sampling Reveals a Smut Pathogenic Ancestry of the Fungal Clade Ustilaginomycotina.</title>
        <authorList>
            <person name="Kijpornyongpan T."/>
            <person name="Mondo S.J."/>
            <person name="Barry K."/>
            <person name="Sandor L."/>
            <person name="Lee J."/>
            <person name="Lipzen A."/>
            <person name="Pangilinan J."/>
            <person name="LaButti K."/>
            <person name="Hainaut M."/>
            <person name="Henrissat B."/>
            <person name="Grigoriev I.V."/>
            <person name="Spatafora J.W."/>
            <person name="Aime M.C."/>
        </authorList>
    </citation>
    <scope>NUCLEOTIDE SEQUENCE [LARGE SCALE GENOMIC DNA]</scope>
    <source>
        <strain evidence="1 2">MCA 4658</strain>
    </source>
</reference>
<keyword evidence="2" id="KW-1185">Reference proteome</keyword>
<dbReference type="AlphaFoldDB" id="A0A316W3L1"/>
<accession>A0A316W3L1</accession>
<gene>
    <name evidence="1" type="ORF">IE81DRAFT_20964</name>
</gene>
<protein>
    <submittedName>
        <fullName evidence="1">Uncharacterized protein</fullName>
    </submittedName>
</protein>
<dbReference type="InParanoid" id="A0A316W3L1"/>
<name>A0A316W3L1_9BASI</name>
<dbReference type="Proteomes" id="UP000245783">
    <property type="component" value="Unassembled WGS sequence"/>
</dbReference>
<organism evidence="1 2">
    <name type="scientific">Ceraceosorus guamensis</name>
    <dbReference type="NCBI Taxonomy" id="1522189"/>
    <lineage>
        <taxon>Eukaryota</taxon>
        <taxon>Fungi</taxon>
        <taxon>Dikarya</taxon>
        <taxon>Basidiomycota</taxon>
        <taxon>Ustilaginomycotina</taxon>
        <taxon>Exobasidiomycetes</taxon>
        <taxon>Ceraceosorales</taxon>
        <taxon>Ceraceosoraceae</taxon>
        <taxon>Ceraceosorus</taxon>
    </lineage>
</organism>
<proteinExistence type="predicted"/>